<dbReference type="SUPFAM" id="SSF53697">
    <property type="entry name" value="SIS domain"/>
    <property type="match status" value="1"/>
</dbReference>
<sequence>MTVKQSPAWQALEQHYRAQISNLDLRQLFDQQADRFSSLSFQQPGLLLDLSKQRLNQQTLRLLIQLAEQQGLDSWTKRLFDGEAVNSSEGRAALHTALRAPRGRDNLAEGVSVTADVHANLDKMAGLVEKIHNRQWRGFSGKPITDVVNLGVGGSDLGPQMVCHALEEFRVEAAADLRIHFVSSIDGSQLAELLKHLNQETTLFILSSKSFTTIDTLANADTARGWLEEKIDNPAILLRQHFIGSSANPQKMSEWGIDPANQLQFWDWVGGRYSLWSVIGLPIALLVGMTGFRQLLGGAHQMDQHFQTTPAATNLPVLLALVGIWNHNFLGSRGHAVLPYDGRLKYFPHYLTQLEMESNGKSVNRDGDRVDYDTCPIIWGEVGPNAQHAFYQLLHQGTQPVSCDFIAPVLRYRENTAEGTGETLRQQQSLTLANCLAQSRVLMLGDHALSDQERRKLTRNDQRYPGNQPSSTLLLQELSPFSLGQLLALYEHKVFVQSVIWEINPFDQWGVELGKQIANKTRSAIDQPDYRFDESSTDGLLDFIGQIQADAQEES</sequence>
<dbReference type="InterPro" id="IPR023096">
    <property type="entry name" value="G6P_Isomerase_C"/>
</dbReference>
<dbReference type="Pfam" id="PF00342">
    <property type="entry name" value="PGI"/>
    <property type="match status" value="1"/>
</dbReference>
<dbReference type="InterPro" id="IPR035482">
    <property type="entry name" value="SIS_PGI_2"/>
</dbReference>
<dbReference type="PROSITE" id="PS51463">
    <property type="entry name" value="P_GLUCOSE_ISOMERASE_3"/>
    <property type="match status" value="1"/>
</dbReference>
<proteinExistence type="inferred from homology"/>
<keyword evidence="5 7" id="KW-0413">Isomerase</keyword>
<comment type="similarity">
    <text evidence="2 7 8">Belongs to the GPI family.</text>
</comment>
<dbReference type="InterPro" id="IPR001672">
    <property type="entry name" value="G6P_Isomerase"/>
</dbReference>
<organism evidence="9 10">
    <name type="scientific">Motiliproteus coralliicola</name>
    <dbReference type="NCBI Taxonomy" id="2283196"/>
    <lineage>
        <taxon>Bacteria</taxon>
        <taxon>Pseudomonadati</taxon>
        <taxon>Pseudomonadota</taxon>
        <taxon>Gammaproteobacteria</taxon>
        <taxon>Oceanospirillales</taxon>
        <taxon>Oceanospirillaceae</taxon>
        <taxon>Motiliproteus</taxon>
    </lineage>
</organism>
<feature type="active site" description="Proton donor" evidence="7">
    <location>
        <position position="357"/>
    </location>
</feature>
<dbReference type="Gene3D" id="3.40.50.10490">
    <property type="entry name" value="Glucose-6-phosphate isomerase like protein, domain 1"/>
    <property type="match status" value="2"/>
</dbReference>
<keyword evidence="3 7" id="KW-0312">Gluconeogenesis</keyword>
<dbReference type="GO" id="GO:0006096">
    <property type="term" value="P:glycolytic process"/>
    <property type="evidence" value="ECO:0007669"/>
    <property type="project" value="UniProtKB-UniRule"/>
</dbReference>
<dbReference type="InterPro" id="IPR018189">
    <property type="entry name" value="Phosphoglucose_isomerase_CS"/>
</dbReference>
<feature type="active site" evidence="7">
    <location>
        <position position="388"/>
    </location>
</feature>
<dbReference type="EMBL" id="QQOH01000003">
    <property type="protein sequence ID" value="RDE19603.1"/>
    <property type="molecule type" value="Genomic_DNA"/>
</dbReference>
<dbReference type="HAMAP" id="MF_00473">
    <property type="entry name" value="G6P_isomerase"/>
    <property type="match status" value="1"/>
</dbReference>
<comment type="caution">
    <text evidence="9">The sequence shown here is derived from an EMBL/GenBank/DDBJ whole genome shotgun (WGS) entry which is preliminary data.</text>
</comment>
<dbReference type="CDD" id="cd05015">
    <property type="entry name" value="SIS_PGI_1"/>
    <property type="match status" value="1"/>
</dbReference>
<dbReference type="InterPro" id="IPR046348">
    <property type="entry name" value="SIS_dom_sf"/>
</dbReference>
<dbReference type="GO" id="GO:0004347">
    <property type="term" value="F:glucose-6-phosphate isomerase activity"/>
    <property type="evidence" value="ECO:0007669"/>
    <property type="project" value="UniProtKB-UniRule"/>
</dbReference>
<evidence type="ECO:0000256" key="4">
    <source>
        <dbReference type="ARBA" id="ARBA00023152"/>
    </source>
</evidence>
<keyword evidence="7" id="KW-0963">Cytoplasm</keyword>
<dbReference type="AlphaFoldDB" id="A0A369WE82"/>
<dbReference type="GO" id="GO:0051156">
    <property type="term" value="P:glucose 6-phosphate metabolic process"/>
    <property type="evidence" value="ECO:0007669"/>
    <property type="project" value="TreeGrafter"/>
</dbReference>
<feature type="active site" evidence="7">
    <location>
        <position position="515"/>
    </location>
</feature>
<dbReference type="PRINTS" id="PR00662">
    <property type="entry name" value="G6PISOMERASE"/>
</dbReference>
<dbReference type="EC" id="5.3.1.9" evidence="7"/>
<evidence type="ECO:0000313" key="10">
    <source>
        <dbReference type="Proteomes" id="UP000253769"/>
    </source>
</evidence>
<evidence type="ECO:0000313" key="9">
    <source>
        <dbReference type="EMBL" id="RDE19603.1"/>
    </source>
</evidence>
<dbReference type="PROSITE" id="PS00174">
    <property type="entry name" value="P_GLUCOSE_ISOMERASE_2"/>
    <property type="match status" value="1"/>
</dbReference>
<dbReference type="GO" id="GO:0097367">
    <property type="term" value="F:carbohydrate derivative binding"/>
    <property type="evidence" value="ECO:0007669"/>
    <property type="project" value="InterPro"/>
</dbReference>
<dbReference type="PANTHER" id="PTHR11469">
    <property type="entry name" value="GLUCOSE-6-PHOSPHATE ISOMERASE"/>
    <property type="match status" value="1"/>
</dbReference>
<evidence type="ECO:0000256" key="6">
    <source>
        <dbReference type="ARBA" id="ARBA00029321"/>
    </source>
</evidence>
<comment type="catalytic activity">
    <reaction evidence="6 7 8">
        <text>alpha-D-glucose 6-phosphate = beta-D-fructose 6-phosphate</text>
        <dbReference type="Rhea" id="RHEA:11816"/>
        <dbReference type="ChEBI" id="CHEBI:57634"/>
        <dbReference type="ChEBI" id="CHEBI:58225"/>
        <dbReference type="EC" id="5.3.1.9"/>
    </reaction>
</comment>
<reference evidence="9 10" key="1">
    <citation type="submission" date="2018-07" db="EMBL/GenBank/DDBJ databases">
        <title>Motiliproteus coralliicola sp. nov., a bacterium isolated from Coral.</title>
        <authorList>
            <person name="Wang G."/>
        </authorList>
    </citation>
    <scope>NUCLEOTIDE SEQUENCE [LARGE SCALE GENOMIC DNA]</scope>
    <source>
        <strain evidence="9 10">C34</strain>
    </source>
</reference>
<name>A0A369WE82_9GAMM</name>
<protein>
    <recommendedName>
        <fullName evidence="7">Glucose-6-phosphate isomerase</fullName>
        <shortName evidence="7">GPI</shortName>
        <ecNumber evidence="7">5.3.1.9</ecNumber>
    </recommendedName>
    <alternativeName>
        <fullName evidence="7">Phosphoglucose isomerase</fullName>
        <shortName evidence="7">PGI</shortName>
    </alternativeName>
    <alternativeName>
        <fullName evidence="7">Phosphohexose isomerase</fullName>
        <shortName evidence="7">PHI</shortName>
    </alternativeName>
</protein>
<comment type="function">
    <text evidence="7">Catalyzes the reversible isomerization of glucose-6-phosphate to fructose-6-phosphate.</text>
</comment>
<gene>
    <name evidence="7" type="primary">pgi</name>
    <name evidence="9" type="ORF">DV711_12020</name>
</gene>
<dbReference type="GO" id="GO:0006094">
    <property type="term" value="P:gluconeogenesis"/>
    <property type="evidence" value="ECO:0007669"/>
    <property type="project" value="UniProtKB-UniRule"/>
</dbReference>
<dbReference type="UniPathway" id="UPA00138"/>
<evidence type="ECO:0000256" key="7">
    <source>
        <dbReference type="HAMAP-Rule" id="MF_00473"/>
    </source>
</evidence>
<dbReference type="GO" id="GO:0048029">
    <property type="term" value="F:monosaccharide binding"/>
    <property type="evidence" value="ECO:0007669"/>
    <property type="project" value="TreeGrafter"/>
</dbReference>
<dbReference type="Gene3D" id="1.10.1390.10">
    <property type="match status" value="1"/>
</dbReference>
<evidence type="ECO:0000256" key="2">
    <source>
        <dbReference type="ARBA" id="ARBA00006604"/>
    </source>
</evidence>
<evidence type="ECO:0000256" key="5">
    <source>
        <dbReference type="ARBA" id="ARBA00023235"/>
    </source>
</evidence>
<dbReference type="RefSeq" id="WP_114695947.1">
    <property type="nucleotide sequence ID" value="NZ_QQOH01000003.1"/>
</dbReference>
<dbReference type="OrthoDB" id="140919at2"/>
<evidence type="ECO:0000256" key="3">
    <source>
        <dbReference type="ARBA" id="ARBA00022432"/>
    </source>
</evidence>
<dbReference type="GO" id="GO:0005829">
    <property type="term" value="C:cytosol"/>
    <property type="evidence" value="ECO:0007669"/>
    <property type="project" value="TreeGrafter"/>
</dbReference>
<comment type="pathway">
    <text evidence="1 7 8">Carbohydrate degradation; glycolysis; D-glyceraldehyde 3-phosphate and glycerone phosphate from D-glucose: step 2/4.</text>
</comment>
<comment type="subcellular location">
    <subcellularLocation>
        <location evidence="7">Cytoplasm</location>
    </subcellularLocation>
</comment>
<dbReference type="CDD" id="cd05016">
    <property type="entry name" value="SIS_PGI_2"/>
    <property type="match status" value="1"/>
</dbReference>
<dbReference type="Proteomes" id="UP000253769">
    <property type="component" value="Unassembled WGS sequence"/>
</dbReference>
<dbReference type="NCBIfam" id="NF001211">
    <property type="entry name" value="PRK00179.1"/>
    <property type="match status" value="1"/>
</dbReference>
<evidence type="ECO:0000256" key="1">
    <source>
        <dbReference type="ARBA" id="ARBA00004926"/>
    </source>
</evidence>
<dbReference type="UniPathway" id="UPA00109">
    <property type="reaction ID" value="UER00181"/>
</dbReference>
<evidence type="ECO:0000256" key="8">
    <source>
        <dbReference type="RuleBase" id="RU000612"/>
    </source>
</evidence>
<keyword evidence="10" id="KW-1185">Reference proteome</keyword>
<dbReference type="PANTHER" id="PTHR11469:SF1">
    <property type="entry name" value="GLUCOSE-6-PHOSPHATE ISOMERASE"/>
    <property type="match status" value="1"/>
</dbReference>
<accession>A0A369WE82</accession>
<dbReference type="InterPro" id="IPR035476">
    <property type="entry name" value="SIS_PGI_1"/>
</dbReference>
<keyword evidence="4 7" id="KW-0324">Glycolysis</keyword>
<comment type="pathway">
    <text evidence="7">Carbohydrate biosynthesis; gluconeogenesis.</text>
</comment>